<dbReference type="GeneID" id="19957718"/>
<sequence length="87" mass="9619">MSTTATLDETASDRGDSGLVTTVHTTNAHKMHPFSVDYIKAKLEKAVKRVGNAFQERVFSTVSNIVTAKRNASDPARVWKLIVHHNL</sequence>
<dbReference type="RefSeq" id="XP_008621446.1">
    <property type="nucleotide sequence ID" value="XM_008623224.1"/>
</dbReference>
<name>T0PSA5_SAPDV</name>
<dbReference type="OrthoDB" id="79722at2759"/>
<dbReference type="AlphaFoldDB" id="T0PSA5"/>
<dbReference type="InParanoid" id="T0PSA5"/>
<dbReference type="Proteomes" id="UP000030762">
    <property type="component" value="Unassembled WGS sequence"/>
</dbReference>
<accession>T0PSA5</accession>
<organism evidence="1 2">
    <name type="scientific">Saprolegnia diclina (strain VS20)</name>
    <dbReference type="NCBI Taxonomy" id="1156394"/>
    <lineage>
        <taxon>Eukaryota</taxon>
        <taxon>Sar</taxon>
        <taxon>Stramenopiles</taxon>
        <taxon>Oomycota</taxon>
        <taxon>Saprolegniomycetes</taxon>
        <taxon>Saprolegniales</taxon>
        <taxon>Saprolegniaceae</taxon>
        <taxon>Saprolegnia</taxon>
    </lineage>
</organism>
<proteinExistence type="predicted"/>
<reference evidence="1 2" key="1">
    <citation type="submission" date="2012-04" db="EMBL/GenBank/DDBJ databases">
        <title>The Genome Sequence of Saprolegnia declina VS20.</title>
        <authorList>
            <consortium name="The Broad Institute Genome Sequencing Platform"/>
            <person name="Russ C."/>
            <person name="Nusbaum C."/>
            <person name="Tyler B."/>
            <person name="van West P."/>
            <person name="Dieguez-Uribeondo J."/>
            <person name="de Bruijn I."/>
            <person name="Tripathy S."/>
            <person name="Jiang R."/>
            <person name="Young S.K."/>
            <person name="Zeng Q."/>
            <person name="Gargeya S."/>
            <person name="Fitzgerald M."/>
            <person name="Haas B."/>
            <person name="Abouelleil A."/>
            <person name="Alvarado L."/>
            <person name="Arachchi H.M."/>
            <person name="Berlin A."/>
            <person name="Chapman S.B."/>
            <person name="Goldberg J."/>
            <person name="Griggs A."/>
            <person name="Gujja S."/>
            <person name="Hansen M."/>
            <person name="Howarth C."/>
            <person name="Imamovic A."/>
            <person name="Larimer J."/>
            <person name="McCowen C."/>
            <person name="Montmayeur A."/>
            <person name="Murphy C."/>
            <person name="Neiman D."/>
            <person name="Pearson M."/>
            <person name="Priest M."/>
            <person name="Roberts A."/>
            <person name="Saif S."/>
            <person name="Shea T."/>
            <person name="Sisk P."/>
            <person name="Sykes S."/>
            <person name="Wortman J."/>
            <person name="Nusbaum C."/>
            <person name="Birren B."/>
        </authorList>
    </citation>
    <scope>NUCLEOTIDE SEQUENCE [LARGE SCALE GENOMIC DNA]</scope>
    <source>
        <strain evidence="1 2">VS20</strain>
    </source>
</reference>
<protein>
    <submittedName>
        <fullName evidence="1">Uncharacterized protein</fullName>
    </submittedName>
</protein>
<evidence type="ECO:0000313" key="2">
    <source>
        <dbReference type="Proteomes" id="UP000030762"/>
    </source>
</evidence>
<gene>
    <name evidence="1" type="ORF">SDRG_16991</name>
</gene>
<keyword evidence="2" id="KW-1185">Reference proteome</keyword>
<dbReference type="EMBL" id="JH767306">
    <property type="protein sequence ID" value="EQC25121.1"/>
    <property type="molecule type" value="Genomic_DNA"/>
</dbReference>
<dbReference type="VEuPathDB" id="FungiDB:SDRG_16991"/>
<evidence type="ECO:0000313" key="1">
    <source>
        <dbReference type="EMBL" id="EQC25121.1"/>
    </source>
</evidence>